<feature type="transmembrane region" description="Helical" evidence="1">
    <location>
        <begin position="24"/>
        <end position="45"/>
    </location>
</feature>
<dbReference type="RefSeq" id="WP_135965042.1">
    <property type="nucleotide sequence ID" value="NZ_SRXT01000007.1"/>
</dbReference>
<dbReference type="OrthoDB" id="135039at2"/>
<keyword evidence="1" id="KW-1133">Transmembrane helix</keyword>
<keyword evidence="3" id="KW-1185">Reference proteome</keyword>
<sequence length="272" mass="28842">MLDKDEANDLIAGLERASQRSRPYVVFGLVAIVAGFVILAVYLNYQRQAAEDLRRAAEQRAAEQTVKVADLTATLTNARLVAREAHPPERAAEQWERLSRLLQLASGDVRALGDSVNAEVAEAASVKAGVAPVASPTATPSARATADAVPAPAAPPPVVRLFVHIADESQRPAAQALASGWAGREIDGIPVVVPGIQLARSDPENTLRCTKAPACARLVRVSGWVNASLASPQLRPIDVSRLYVKSRGIRPGSYELWFAPGEIAPARGVSAK</sequence>
<organism evidence="2 3">
    <name type="scientific">Sphingomonas gei</name>
    <dbReference type="NCBI Taxonomy" id="1395960"/>
    <lineage>
        <taxon>Bacteria</taxon>
        <taxon>Pseudomonadati</taxon>
        <taxon>Pseudomonadota</taxon>
        <taxon>Alphaproteobacteria</taxon>
        <taxon>Sphingomonadales</taxon>
        <taxon>Sphingomonadaceae</taxon>
        <taxon>Sphingomonas</taxon>
    </lineage>
</organism>
<reference evidence="2 3" key="1">
    <citation type="submission" date="2019-04" db="EMBL/GenBank/DDBJ databases">
        <title>Sphingomonas psychrotolerans sp. nov., isolated from soil in the Tianshan Mountains, Xinjiang, China.</title>
        <authorList>
            <person name="Luo Y."/>
            <person name="Sheng H."/>
        </authorList>
    </citation>
    <scope>NUCLEOTIDE SEQUENCE [LARGE SCALE GENOMIC DNA]</scope>
    <source>
        <strain evidence="2 3">ZFGT-11</strain>
    </source>
</reference>
<dbReference type="Proteomes" id="UP000306147">
    <property type="component" value="Unassembled WGS sequence"/>
</dbReference>
<keyword evidence="1" id="KW-0472">Membrane</keyword>
<dbReference type="AlphaFoldDB" id="A0A4S1X2F2"/>
<evidence type="ECO:0000313" key="3">
    <source>
        <dbReference type="Proteomes" id="UP000306147"/>
    </source>
</evidence>
<evidence type="ECO:0000256" key="1">
    <source>
        <dbReference type="SAM" id="Phobius"/>
    </source>
</evidence>
<gene>
    <name evidence="2" type="ORF">E5A73_16945</name>
</gene>
<dbReference type="EMBL" id="SRXT01000007">
    <property type="protein sequence ID" value="TGX50114.1"/>
    <property type="molecule type" value="Genomic_DNA"/>
</dbReference>
<accession>A0A4S1X2F2</accession>
<proteinExistence type="predicted"/>
<comment type="caution">
    <text evidence="2">The sequence shown here is derived from an EMBL/GenBank/DDBJ whole genome shotgun (WGS) entry which is preliminary data.</text>
</comment>
<name>A0A4S1X2F2_9SPHN</name>
<keyword evidence="1" id="KW-0812">Transmembrane</keyword>
<protein>
    <submittedName>
        <fullName evidence="2">Uncharacterized protein</fullName>
    </submittedName>
</protein>
<evidence type="ECO:0000313" key="2">
    <source>
        <dbReference type="EMBL" id="TGX50114.1"/>
    </source>
</evidence>